<dbReference type="Pfam" id="PF00225">
    <property type="entry name" value="Kinesin"/>
    <property type="match status" value="1"/>
</dbReference>
<feature type="coiled-coil region" evidence="5">
    <location>
        <begin position="426"/>
        <end position="453"/>
    </location>
</feature>
<dbReference type="PRINTS" id="PR00380">
    <property type="entry name" value="KINESINHEAVY"/>
</dbReference>
<dbReference type="GO" id="GO:0007018">
    <property type="term" value="P:microtubule-based movement"/>
    <property type="evidence" value="ECO:0007669"/>
    <property type="project" value="InterPro"/>
</dbReference>
<comment type="similarity">
    <text evidence="3 4">Belongs to the TRAFAC class myosin-kinesin ATPase superfamily. Kinesin family.</text>
</comment>
<dbReference type="InterPro" id="IPR027417">
    <property type="entry name" value="P-loop_NTPase"/>
</dbReference>
<keyword evidence="3 4" id="KW-0505">Motor protein</keyword>
<dbReference type="InterPro" id="IPR019821">
    <property type="entry name" value="Kinesin_motor_CS"/>
</dbReference>
<keyword evidence="1 3" id="KW-0547">Nucleotide-binding</keyword>
<dbReference type="GO" id="GO:0005874">
    <property type="term" value="C:microtubule"/>
    <property type="evidence" value="ECO:0007669"/>
    <property type="project" value="UniProtKB-KW"/>
</dbReference>
<dbReference type="InterPro" id="IPR036961">
    <property type="entry name" value="Kinesin_motor_dom_sf"/>
</dbReference>
<keyword evidence="2 3" id="KW-0067">ATP-binding</keyword>
<dbReference type="GO" id="GO:0007052">
    <property type="term" value="P:mitotic spindle organization"/>
    <property type="evidence" value="ECO:0007669"/>
    <property type="project" value="TreeGrafter"/>
</dbReference>
<name>A0A9P6KYZ0_9MICR</name>
<evidence type="ECO:0000313" key="7">
    <source>
        <dbReference type="EMBL" id="KAF9762963.1"/>
    </source>
</evidence>
<dbReference type="GO" id="GO:0008017">
    <property type="term" value="F:microtubule binding"/>
    <property type="evidence" value="ECO:0007669"/>
    <property type="project" value="InterPro"/>
</dbReference>
<feature type="binding site" evidence="3">
    <location>
        <begin position="78"/>
        <end position="85"/>
    </location>
    <ligand>
        <name>ATP</name>
        <dbReference type="ChEBI" id="CHEBI:30616"/>
    </ligand>
</feature>
<dbReference type="PROSITE" id="PS50067">
    <property type="entry name" value="KINESIN_MOTOR_2"/>
    <property type="match status" value="1"/>
</dbReference>
<accession>A0A9P6KYZ0</accession>
<evidence type="ECO:0000313" key="8">
    <source>
        <dbReference type="Proteomes" id="UP000740883"/>
    </source>
</evidence>
<evidence type="ECO:0000256" key="2">
    <source>
        <dbReference type="ARBA" id="ARBA00022840"/>
    </source>
</evidence>
<dbReference type="Gene3D" id="3.40.850.10">
    <property type="entry name" value="Kinesin motor domain"/>
    <property type="match status" value="1"/>
</dbReference>
<evidence type="ECO:0000256" key="4">
    <source>
        <dbReference type="RuleBase" id="RU000394"/>
    </source>
</evidence>
<gene>
    <name evidence="7" type="primary">Kif22</name>
    <name evidence="7" type="ORF">NGRA_1629</name>
</gene>
<reference evidence="7 8" key="1">
    <citation type="journal article" date="2020" name="Genome Biol. Evol.">
        <title>Comparative genomics of strictly vertically transmitted, feminizing microsporidia endosymbionts of amphipod crustaceans.</title>
        <authorList>
            <person name="Cormier A."/>
            <person name="Chebbi M.A."/>
            <person name="Giraud I."/>
            <person name="Wattier R."/>
            <person name="Teixeira M."/>
            <person name="Gilbert C."/>
            <person name="Rigaud T."/>
            <person name="Cordaux R."/>
        </authorList>
    </citation>
    <scope>NUCLEOTIDE SEQUENCE [LARGE SCALE GENOMIC DNA]</scope>
    <source>
        <strain evidence="7 8">Ou3-Ou53</strain>
    </source>
</reference>
<dbReference type="SUPFAM" id="SSF52540">
    <property type="entry name" value="P-loop containing nucleoside triphosphate hydrolases"/>
    <property type="match status" value="1"/>
</dbReference>
<dbReference type="GO" id="GO:0005875">
    <property type="term" value="C:microtubule associated complex"/>
    <property type="evidence" value="ECO:0007669"/>
    <property type="project" value="TreeGrafter"/>
</dbReference>
<keyword evidence="4" id="KW-0493">Microtubule</keyword>
<sequence length="513" mass="57570">MANQKFPIKAVIRIRPGNSFLEYTKTSVKVEKENGVESEFFFDRVLGPTSTQSQVFRTIKEELGRFKEGYNTTIFCYGNTGAGKTHTMIGSKKQPGLIYNILGDLFEDSTEQIAISYLEIYNEKVYDLLEPKELQLREAEGVIVVQGMCLKKVSKVSEFDDLFSKGLENRTTGETKLNKFSSRSHSILRIQRGEAKLHLIDLAGSENNRKTGNEGLRLMESNNINRSLFVLGKVVNSILNKETRIPYRDSKLTRLLQDSLGGSSVCCIIANVNDDEESVGDTINTLSFASKSKKIINTGISKCSKGTNSTKLQNSTKINSTLQKNTSTNLLNTSKLQNSTKLNFSNSTTPLANKTNIENNIKKRKKDNSTLILGSSFYGKPDIVLTPRTKEKSYTAFLNRAREFESTGHLKEALDDYKTIQKFNESSFVESKIEELSRKLKSTKKKIKVSLREVLDILNSGNFVNIKRISCIGDKRAQSIVDFVAGGNFFESLDDLKLIFSEKVVSRIVSYVE</sequence>
<proteinExistence type="inferred from homology"/>
<dbReference type="Proteomes" id="UP000740883">
    <property type="component" value="Unassembled WGS sequence"/>
</dbReference>
<evidence type="ECO:0000256" key="3">
    <source>
        <dbReference type="PROSITE-ProRule" id="PRU00283"/>
    </source>
</evidence>
<evidence type="ECO:0000256" key="1">
    <source>
        <dbReference type="ARBA" id="ARBA00022741"/>
    </source>
</evidence>
<dbReference type="PANTHER" id="PTHR47969">
    <property type="entry name" value="CHROMOSOME-ASSOCIATED KINESIN KIF4A-RELATED"/>
    <property type="match status" value="1"/>
</dbReference>
<protein>
    <recommendedName>
        <fullName evidence="4">Kinesin-like protein</fullName>
    </recommendedName>
</protein>
<dbReference type="InterPro" id="IPR001752">
    <property type="entry name" value="Kinesin_motor_dom"/>
</dbReference>
<dbReference type="GO" id="GO:0003777">
    <property type="term" value="F:microtubule motor activity"/>
    <property type="evidence" value="ECO:0007669"/>
    <property type="project" value="InterPro"/>
</dbReference>
<dbReference type="SMART" id="SM00129">
    <property type="entry name" value="KISc"/>
    <property type="match status" value="1"/>
</dbReference>
<keyword evidence="8" id="KW-1185">Reference proteome</keyword>
<organism evidence="7 8">
    <name type="scientific">Nosema granulosis</name>
    <dbReference type="NCBI Taxonomy" id="83296"/>
    <lineage>
        <taxon>Eukaryota</taxon>
        <taxon>Fungi</taxon>
        <taxon>Fungi incertae sedis</taxon>
        <taxon>Microsporidia</taxon>
        <taxon>Nosematidae</taxon>
        <taxon>Nosema</taxon>
    </lineage>
</organism>
<evidence type="ECO:0000259" key="6">
    <source>
        <dbReference type="PROSITE" id="PS50067"/>
    </source>
</evidence>
<feature type="domain" description="Kinesin motor" evidence="6">
    <location>
        <begin position="7"/>
        <end position="295"/>
    </location>
</feature>
<comment type="caution">
    <text evidence="7">The sequence shown here is derived from an EMBL/GenBank/DDBJ whole genome shotgun (WGS) entry which is preliminary data.</text>
</comment>
<dbReference type="OrthoDB" id="3176171at2759"/>
<dbReference type="AlphaFoldDB" id="A0A9P6KYZ0"/>
<dbReference type="EMBL" id="SBJO01000116">
    <property type="protein sequence ID" value="KAF9762963.1"/>
    <property type="molecule type" value="Genomic_DNA"/>
</dbReference>
<dbReference type="GO" id="GO:0051231">
    <property type="term" value="P:spindle elongation"/>
    <property type="evidence" value="ECO:0007669"/>
    <property type="project" value="TreeGrafter"/>
</dbReference>
<dbReference type="Gene3D" id="1.10.150.280">
    <property type="entry name" value="AF1531-like domain"/>
    <property type="match status" value="1"/>
</dbReference>
<dbReference type="PROSITE" id="PS00411">
    <property type="entry name" value="KINESIN_MOTOR_1"/>
    <property type="match status" value="1"/>
</dbReference>
<keyword evidence="5" id="KW-0175">Coiled coil</keyword>
<dbReference type="PANTHER" id="PTHR47969:SF9">
    <property type="entry name" value="KINESIN-LIKE PROTEIN"/>
    <property type="match status" value="1"/>
</dbReference>
<dbReference type="InterPro" id="IPR027640">
    <property type="entry name" value="Kinesin-like_fam"/>
</dbReference>
<evidence type="ECO:0000256" key="5">
    <source>
        <dbReference type="SAM" id="Coils"/>
    </source>
</evidence>
<dbReference type="GO" id="GO:0005524">
    <property type="term" value="F:ATP binding"/>
    <property type="evidence" value="ECO:0007669"/>
    <property type="project" value="UniProtKB-UniRule"/>
</dbReference>